<sequence>MIVVAPGTRMGGQPPPMGRPPMADTGERIRRAAAPDSGQFHRGDHAKRG</sequence>
<protein>
    <submittedName>
        <fullName evidence="2">Uncharacterized protein</fullName>
    </submittedName>
</protein>
<accession>A0A6J4VT06</accession>
<feature type="region of interest" description="Disordered" evidence="1">
    <location>
        <begin position="1"/>
        <end position="49"/>
    </location>
</feature>
<evidence type="ECO:0000313" key="2">
    <source>
        <dbReference type="EMBL" id="CAA9582284.1"/>
    </source>
</evidence>
<organism evidence="2">
    <name type="scientific">uncultured Thermomicrobiales bacterium</name>
    <dbReference type="NCBI Taxonomy" id="1645740"/>
    <lineage>
        <taxon>Bacteria</taxon>
        <taxon>Pseudomonadati</taxon>
        <taxon>Thermomicrobiota</taxon>
        <taxon>Thermomicrobia</taxon>
        <taxon>Thermomicrobiales</taxon>
        <taxon>environmental samples</taxon>
    </lineage>
</organism>
<dbReference type="AlphaFoldDB" id="A0A6J4VT06"/>
<evidence type="ECO:0000256" key="1">
    <source>
        <dbReference type="SAM" id="MobiDB-lite"/>
    </source>
</evidence>
<proteinExistence type="predicted"/>
<reference evidence="2" key="1">
    <citation type="submission" date="2020-02" db="EMBL/GenBank/DDBJ databases">
        <authorList>
            <person name="Meier V. D."/>
        </authorList>
    </citation>
    <scope>NUCLEOTIDE SEQUENCE</scope>
    <source>
        <strain evidence="2">AVDCRST_MAG59</strain>
    </source>
</reference>
<dbReference type="EMBL" id="CADCWF010000352">
    <property type="protein sequence ID" value="CAA9582284.1"/>
    <property type="molecule type" value="Genomic_DNA"/>
</dbReference>
<feature type="compositionally biased region" description="Low complexity" evidence="1">
    <location>
        <begin position="1"/>
        <end position="12"/>
    </location>
</feature>
<name>A0A6J4VT06_9BACT</name>
<gene>
    <name evidence="2" type="ORF">AVDCRST_MAG59-4889</name>
</gene>